<accession>A0A0E9PW86</accession>
<dbReference type="EMBL" id="GBXM01099706">
    <property type="protein sequence ID" value="JAH08871.1"/>
    <property type="molecule type" value="Transcribed_RNA"/>
</dbReference>
<protein>
    <submittedName>
        <fullName evidence="1">Uncharacterized protein</fullName>
    </submittedName>
</protein>
<reference evidence="1" key="1">
    <citation type="submission" date="2014-11" db="EMBL/GenBank/DDBJ databases">
        <authorList>
            <person name="Amaro Gonzalez C."/>
        </authorList>
    </citation>
    <scope>NUCLEOTIDE SEQUENCE</scope>
</reference>
<organism evidence="1">
    <name type="scientific">Anguilla anguilla</name>
    <name type="common">European freshwater eel</name>
    <name type="synonym">Muraena anguilla</name>
    <dbReference type="NCBI Taxonomy" id="7936"/>
    <lineage>
        <taxon>Eukaryota</taxon>
        <taxon>Metazoa</taxon>
        <taxon>Chordata</taxon>
        <taxon>Craniata</taxon>
        <taxon>Vertebrata</taxon>
        <taxon>Euteleostomi</taxon>
        <taxon>Actinopterygii</taxon>
        <taxon>Neopterygii</taxon>
        <taxon>Teleostei</taxon>
        <taxon>Anguilliformes</taxon>
        <taxon>Anguillidae</taxon>
        <taxon>Anguilla</taxon>
    </lineage>
</organism>
<proteinExistence type="predicted"/>
<evidence type="ECO:0000313" key="1">
    <source>
        <dbReference type="EMBL" id="JAH08871.1"/>
    </source>
</evidence>
<name>A0A0E9PW86_ANGAN</name>
<sequence>MGLLWPTVCELLCYSTSQYCMYRSTQVINVVCVSNNIQHEVFSKER</sequence>
<dbReference type="AlphaFoldDB" id="A0A0E9PW86"/>
<reference evidence="1" key="2">
    <citation type="journal article" date="2015" name="Fish Shellfish Immunol.">
        <title>Early steps in the European eel (Anguilla anguilla)-Vibrio vulnificus interaction in the gills: Role of the RtxA13 toxin.</title>
        <authorList>
            <person name="Callol A."/>
            <person name="Pajuelo D."/>
            <person name="Ebbesson L."/>
            <person name="Teles M."/>
            <person name="MacKenzie S."/>
            <person name="Amaro C."/>
        </authorList>
    </citation>
    <scope>NUCLEOTIDE SEQUENCE</scope>
</reference>